<feature type="region of interest" description="Disordered" evidence="1">
    <location>
        <begin position="1"/>
        <end position="33"/>
    </location>
</feature>
<dbReference type="Proteomes" id="UP000579812">
    <property type="component" value="Unassembled WGS sequence"/>
</dbReference>
<feature type="compositionally biased region" description="Basic and acidic residues" evidence="1">
    <location>
        <begin position="1"/>
        <end position="10"/>
    </location>
</feature>
<evidence type="ECO:0000313" key="3">
    <source>
        <dbReference type="Proteomes" id="UP000579812"/>
    </source>
</evidence>
<protein>
    <submittedName>
        <fullName evidence="2">Uncharacterized protein</fullName>
    </submittedName>
</protein>
<accession>A0A7J6C2M8</accession>
<dbReference type="EMBL" id="JAAMOB010000018">
    <property type="protein sequence ID" value="KAF4101537.1"/>
    <property type="molecule type" value="Genomic_DNA"/>
</dbReference>
<sequence length="248" mass="27074">MTSRERESKRVGRFQWGGSSGEPEAIPLSQPVRPRPDTELIRVLSKAVEDLGLKWSAPEEPAHGLLEKWYLPGSSQQSSRQCPTPFLPAVHDELTKMWRAPYSARVNPSSAAALTTIDDADDKGYSKLSPLEEAVAAHLCPPSALGLKVHAAHPEGAGQQDLCSSHMDKSGQRHQEAFKVQRIATDLTLQALKATAQAIGKTMASLIVMEQHLWLNLTEIRDTEKMAFFDSPVSPKGLFGPAVDGFAE</sequence>
<reference evidence="2 3" key="1">
    <citation type="submission" date="2020-04" db="EMBL/GenBank/DDBJ databases">
        <title>Chromosome-level genome assembly of a cyprinid fish Onychostoma macrolepis by integration of Nanopore Sequencing, Bionano and Hi-C technology.</title>
        <authorList>
            <person name="Wang D."/>
        </authorList>
    </citation>
    <scope>NUCLEOTIDE SEQUENCE [LARGE SCALE GENOMIC DNA]</scope>
    <source>
        <strain evidence="2">SWU-2019</strain>
        <tissue evidence="2">Muscle</tissue>
    </source>
</reference>
<evidence type="ECO:0000313" key="2">
    <source>
        <dbReference type="EMBL" id="KAF4101537.1"/>
    </source>
</evidence>
<dbReference type="AlphaFoldDB" id="A0A7J6C2M8"/>
<gene>
    <name evidence="2" type="ORF">G5714_017969</name>
</gene>
<keyword evidence="3" id="KW-1185">Reference proteome</keyword>
<evidence type="ECO:0000256" key="1">
    <source>
        <dbReference type="SAM" id="MobiDB-lite"/>
    </source>
</evidence>
<comment type="caution">
    <text evidence="2">The sequence shown here is derived from an EMBL/GenBank/DDBJ whole genome shotgun (WGS) entry which is preliminary data.</text>
</comment>
<organism evidence="2 3">
    <name type="scientific">Onychostoma macrolepis</name>
    <dbReference type="NCBI Taxonomy" id="369639"/>
    <lineage>
        <taxon>Eukaryota</taxon>
        <taxon>Metazoa</taxon>
        <taxon>Chordata</taxon>
        <taxon>Craniata</taxon>
        <taxon>Vertebrata</taxon>
        <taxon>Euteleostomi</taxon>
        <taxon>Actinopterygii</taxon>
        <taxon>Neopterygii</taxon>
        <taxon>Teleostei</taxon>
        <taxon>Ostariophysi</taxon>
        <taxon>Cypriniformes</taxon>
        <taxon>Cyprinidae</taxon>
        <taxon>Acrossocheilinae</taxon>
        <taxon>Onychostoma</taxon>
    </lineage>
</organism>
<proteinExistence type="predicted"/>
<name>A0A7J6C2M8_9TELE</name>